<dbReference type="AlphaFoldDB" id="A0AAW1NMT5"/>
<comment type="caution">
    <text evidence="6">The sequence shown here is derived from an EMBL/GenBank/DDBJ whole genome shotgun (WGS) entry which is preliminary data.</text>
</comment>
<accession>A0AAW1NMT5</accession>
<dbReference type="PANTHER" id="PTHR12489">
    <property type="entry name" value="LIPOMA HMGIC FUSION PARTNER-LIKE PROTEIN"/>
    <property type="match status" value="1"/>
</dbReference>
<evidence type="ECO:0000313" key="6">
    <source>
        <dbReference type="EMBL" id="KAK9759257.1"/>
    </source>
</evidence>
<evidence type="ECO:0000256" key="4">
    <source>
        <dbReference type="ARBA" id="ARBA00023136"/>
    </source>
</evidence>
<dbReference type="InterPro" id="IPR019372">
    <property type="entry name" value="LHFPL"/>
</dbReference>
<evidence type="ECO:0000256" key="3">
    <source>
        <dbReference type="ARBA" id="ARBA00022989"/>
    </source>
</evidence>
<evidence type="ECO:0000256" key="5">
    <source>
        <dbReference type="SAM" id="Phobius"/>
    </source>
</evidence>
<dbReference type="PANTHER" id="PTHR12489:SF16">
    <property type="entry name" value="LHFPL TETRASPAN SUBFAMILY MEMBER 6 PROTEIN-RELATED"/>
    <property type="match status" value="1"/>
</dbReference>
<organism evidence="6 7">
    <name type="scientific">Popillia japonica</name>
    <name type="common">Japanese beetle</name>
    <dbReference type="NCBI Taxonomy" id="7064"/>
    <lineage>
        <taxon>Eukaryota</taxon>
        <taxon>Metazoa</taxon>
        <taxon>Ecdysozoa</taxon>
        <taxon>Arthropoda</taxon>
        <taxon>Hexapoda</taxon>
        <taxon>Insecta</taxon>
        <taxon>Pterygota</taxon>
        <taxon>Neoptera</taxon>
        <taxon>Endopterygota</taxon>
        <taxon>Coleoptera</taxon>
        <taxon>Polyphaga</taxon>
        <taxon>Scarabaeiformia</taxon>
        <taxon>Scarabaeidae</taxon>
        <taxon>Rutelinae</taxon>
        <taxon>Popillia</taxon>
    </lineage>
</organism>
<evidence type="ECO:0000256" key="1">
    <source>
        <dbReference type="ARBA" id="ARBA00004141"/>
    </source>
</evidence>
<evidence type="ECO:0000256" key="2">
    <source>
        <dbReference type="ARBA" id="ARBA00022692"/>
    </source>
</evidence>
<protein>
    <submittedName>
        <fullName evidence="6">Lipoma HMGIC fusion partner-like protein</fullName>
    </submittedName>
</protein>
<comment type="subcellular location">
    <subcellularLocation>
        <location evidence="1">Membrane</location>
        <topology evidence="1">Multi-pass membrane protein</topology>
    </subcellularLocation>
</comment>
<keyword evidence="4 5" id="KW-0472">Membrane</keyword>
<feature type="transmembrane region" description="Helical" evidence="5">
    <location>
        <begin position="42"/>
        <end position="66"/>
    </location>
</feature>
<sequence length="241" mass="27280">MIPAALLVIGGAAIYPIGWDNREVRESCGNQSHIYKLGTCHLYWSVYLLSSAVLLLLTCFGLSFCASRQVIREQRRHAVQQQVIRELANVSAPPATRSRSKEEVLSLPSIAINLKQTTKEEVLSLPSIAINLKQTTHMQKIKRFENTRFVDETRIVTNNYTNHIVSQAKTLPVKRVYMRSKSWGPIQRSNSSRFCESNRKGMINSLTLDISRLPTMSLNNEFTSAGNIPKCLIENNIEKFN</sequence>
<dbReference type="EMBL" id="JASPKY010000001">
    <property type="protein sequence ID" value="KAK9759257.1"/>
    <property type="molecule type" value="Genomic_DNA"/>
</dbReference>
<dbReference type="GO" id="GO:0016020">
    <property type="term" value="C:membrane"/>
    <property type="evidence" value="ECO:0007669"/>
    <property type="project" value="UniProtKB-SubCell"/>
</dbReference>
<keyword evidence="7" id="KW-1185">Reference proteome</keyword>
<keyword evidence="2 5" id="KW-0812">Transmembrane</keyword>
<reference evidence="6 7" key="1">
    <citation type="journal article" date="2024" name="BMC Genomics">
        <title>De novo assembly and annotation of Popillia japonica's genome with initial clues to its potential as an invasive pest.</title>
        <authorList>
            <person name="Cucini C."/>
            <person name="Boschi S."/>
            <person name="Funari R."/>
            <person name="Cardaioli E."/>
            <person name="Iannotti N."/>
            <person name="Marturano G."/>
            <person name="Paoli F."/>
            <person name="Bruttini M."/>
            <person name="Carapelli A."/>
            <person name="Frati F."/>
            <person name="Nardi F."/>
        </authorList>
    </citation>
    <scope>NUCLEOTIDE SEQUENCE [LARGE SCALE GENOMIC DNA]</scope>
    <source>
        <strain evidence="6">DMR45628</strain>
    </source>
</reference>
<dbReference type="Proteomes" id="UP001458880">
    <property type="component" value="Unassembled WGS sequence"/>
</dbReference>
<keyword evidence="3 5" id="KW-1133">Transmembrane helix</keyword>
<name>A0AAW1NMT5_POPJA</name>
<proteinExistence type="predicted"/>
<evidence type="ECO:0000313" key="7">
    <source>
        <dbReference type="Proteomes" id="UP001458880"/>
    </source>
</evidence>
<dbReference type="Pfam" id="PF10242">
    <property type="entry name" value="L_HMGIC_fpl"/>
    <property type="match status" value="1"/>
</dbReference>
<gene>
    <name evidence="6" type="ORF">QE152_g128</name>
</gene>